<dbReference type="Proteomes" id="UP001162480">
    <property type="component" value="Chromosome 8"/>
</dbReference>
<reference evidence="2" key="1">
    <citation type="submission" date="2023-08" db="EMBL/GenBank/DDBJ databases">
        <authorList>
            <person name="Alioto T."/>
            <person name="Alioto T."/>
            <person name="Gomez Garrido J."/>
        </authorList>
    </citation>
    <scope>NUCLEOTIDE SEQUENCE</scope>
</reference>
<evidence type="ECO:0000313" key="3">
    <source>
        <dbReference type="Proteomes" id="UP001162480"/>
    </source>
</evidence>
<accession>A0AA36B460</accession>
<dbReference type="AlphaFoldDB" id="A0AA36B460"/>
<evidence type="ECO:0000313" key="2">
    <source>
        <dbReference type="EMBL" id="CAI9726627.1"/>
    </source>
</evidence>
<organism evidence="2 3">
    <name type="scientific">Octopus vulgaris</name>
    <name type="common">Common octopus</name>
    <dbReference type="NCBI Taxonomy" id="6645"/>
    <lineage>
        <taxon>Eukaryota</taxon>
        <taxon>Metazoa</taxon>
        <taxon>Spiralia</taxon>
        <taxon>Lophotrochozoa</taxon>
        <taxon>Mollusca</taxon>
        <taxon>Cephalopoda</taxon>
        <taxon>Coleoidea</taxon>
        <taxon>Octopodiformes</taxon>
        <taxon>Octopoda</taxon>
        <taxon>Incirrata</taxon>
        <taxon>Octopodidae</taxon>
        <taxon>Octopus</taxon>
    </lineage>
</organism>
<dbReference type="EMBL" id="OX597821">
    <property type="protein sequence ID" value="CAI9726627.1"/>
    <property type="molecule type" value="Genomic_DNA"/>
</dbReference>
<feature type="coiled-coil region" evidence="1">
    <location>
        <begin position="58"/>
        <end position="88"/>
    </location>
</feature>
<gene>
    <name evidence="2" type="ORF">OCTVUL_1B015415</name>
</gene>
<keyword evidence="1" id="KW-0175">Coiled coil</keyword>
<name>A0AA36B460_OCTVU</name>
<keyword evidence="3" id="KW-1185">Reference proteome</keyword>
<proteinExistence type="predicted"/>
<sequence length="123" mass="14553">MKGVWKNCVEKRFVGTLYGFNNEHELERIRGNIVKLPKDFSLECEVEDIEDLLDQESEELANEDLIELEKERVEIERRKVEKEEMSEMSFTTKGLSEGLFQLNKLLAHFEAMDPNIERYARIK</sequence>
<evidence type="ECO:0000256" key="1">
    <source>
        <dbReference type="SAM" id="Coils"/>
    </source>
</evidence>
<protein>
    <submittedName>
        <fullName evidence="2">Uncharacterized protein</fullName>
    </submittedName>
</protein>